<evidence type="ECO:0000313" key="3">
    <source>
        <dbReference type="EMBL" id="QNT79232.1"/>
    </source>
</evidence>
<dbReference type="KEGG" id="ebla:JGUZn3_20270"/>
<dbReference type="EMBL" id="CP060244">
    <property type="protein sequence ID" value="QNT79232.1"/>
    <property type="molecule type" value="Genomic_DNA"/>
</dbReference>
<feature type="chain" id="PRO_5028806528" evidence="1">
    <location>
        <begin position="31"/>
        <end position="153"/>
    </location>
</feature>
<keyword evidence="1" id="KW-0732">Signal</keyword>
<dbReference type="Proteomes" id="UP000516349">
    <property type="component" value="Chromosome"/>
</dbReference>
<reference evidence="3 4" key="1">
    <citation type="submission" date="2020-08" db="EMBL/GenBank/DDBJ databases">
        <title>Complete genome sequence of Entomobacter blattae G55GP.</title>
        <authorList>
            <person name="Poehlein A."/>
            <person name="Guzman J."/>
            <person name="Daniel R."/>
            <person name="Vilcinskas A."/>
        </authorList>
    </citation>
    <scope>NUCLEOTIDE SEQUENCE [LARGE SCALE GENOMIC DNA]</scope>
    <source>
        <strain evidence="3 4">G55GP</strain>
    </source>
</reference>
<dbReference type="PANTHER" id="PTHR38599:SF1">
    <property type="entry name" value="CUPIN DOMAIN PROTEIN (AFU_ORTHOLOGUE AFUA_3G13620)"/>
    <property type="match status" value="1"/>
</dbReference>
<dbReference type="Pfam" id="PF07883">
    <property type="entry name" value="Cupin_2"/>
    <property type="match status" value="1"/>
</dbReference>
<gene>
    <name evidence="3" type="ORF">JGUZn3_20270</name>
</gene>
<feature type="signal peptide" evidence="1">
    <location>
        <begin position="1"/>
        <end position="30"/>
    </location>
</feature>
<dbReference type="RefSeq" id="WP_203413413.1">
    <property type="nucleotide sequence ID" value="NZ_CP060244.1"/>
</dbReference>
<dbReference type="InterPro" id="IPR011051">
    <property type="entry name" value="RmlC_Cupin_sf"/>
</dbReference>
<evidence type="ECO:0000313" key="4">
    <source>
        <dbReference type="Proteomes" id="UP000516349"/>
    </source>
</evidence>
<keyword evidence="4" id="KW-1185">Reference proteome</keyword>
<dbReference type="InterPro" id="IPR013096">
    <property type="entry name" value="Cupin_2"/>
</dbReference>
<protein>
    <submittedName>
        <fullName evidence="3">Cupin domain protein</fullName>
    </submittedName>
</protein>
<accession>A0A7H1NTX2</accession>
<proteinExistence type="predicted"/>
<dbReference type="Gene3D" id="2.60.120.10">
    <property type="entry name" value="Jelly Rolls"/>
    <property type="match status" value="1"/>
</dbReference>
<dbReference type="AlphaFoldDB" id="A0A7H1NTX2"/>
<dbReference type="SUPFAM" id="SSF51182">
    <property type="entry name" value="RmlC-like cupins"/>
    <property type="match status" value="1"/>
</dbReference>
<dbReference type="InterPro" id="IPR014710">
    <property type="entry name" value="RmlC-like_jellyroll"/>
</dbReference>
<feature type="domain" description="Cupin type-2" evidence="2">
    <location>
        <begin position="62"/>
        <end position="134"/>
    </location>
</feature>
<evidence type="ECO:0000256" key="1">
    <source>
        <dbReference type="SAM" id="SignalP"/>
    </source>
</evidence>
<organism evidence="3 4">
    <name type="scientific">Entomobacter blattae</name>
    <dbReference type="NCBI Taxonomy" id="2762277"/>
    <lineage>
        <taxon>Bacteria</taxon>
        <taxon>Pseudomonadati</taxon>
        <taxon>Pseudomonadota</taxon>
        <taxon>Alphaproteobacteria</taxon>
        <taxon>Acetobacterales</taxon>
        <taxon>Acetobacteraceae</taxon>
        <taxon>Entomobacter</taxon>
    </lineage>
</organism>
<evidence type="ECO:0000259" key="2">
    <source>
        <dbReference type="Pfam" id="PF07883"/>
    </source>
</evidence>
<dbReference type="PANTHER" id="PTHR38599">
    <property type="entry name" value="CUPIN DOMAIN PROTEIN (AFU_ORTHOLOGUE AFUA_3G13620)"/>
    <property type="match status" value="1"/>
</dbReference>
<dbReference type="CDD" id="cd02234">
    <property type="entry name" value="cupin_BLR7677-like"/>
    <property type="match status" value="1"/>
</dbReference>
<name>A0A7H1NTX2_9PROT</name>
<sequence length="153" mass="16852">MSFHQKMFLPSAVALSVFFAGSSVFSTAYSQERKAAAEKQTIEQVFQYSIPQVSAQQVTALEVTYPPGGFTAPHLHGKNFVVAYVMEGEIRSQLDDGKVQIYKAGQSWSEQPGTHHRISANNSATKPARLLAIFIGPKNDSHLVVFEKNPPKE</sequence>